<dbReference type="Pfam" id="PF00872">
    <property type="entry name" value="Transposase_mut"/>
    <property type="match status" value="1"/>
</dbReference>
<sequence>MINRSLEAQMQAHVGHASHGRAGGNVRNGRSRKTVQSAVGDLQIQTPRDRAARSNRSG</sequence>
<protein>
    <submittedName>
        <fullName evidence="7">Mutator family transposase</fullName>
    </submittedName>
</protein>
<keyword evidence="5" id="KW-0233">DNA recombination</keyword>
<gene>
    <name evidence="7" type="ORF">XBLMG947_3128</name>
</gene>
<dbReference type="GO" id="GO:0003677">
    <property type="term" value="F:DNA binding"/>
    <property type="evidence" value="ECO:0007669"/>
    <property type="project" value="UniProtKB-KW"/>
</dbReference>
<dbReference type="EMBL" id="FLTX01000049">
    <property type="protein sequence ID" value="SBV52333.1"/>
    <property type="molecule type" value="Genomic_DNA"/>
</dbReference>
<keyword evidence="3" id="KW-0815">Transposition</keyword>
<dbReference type="Proteomes" id="UP000092503">
    <property type="component" value="Unassembled WGS sequence"/>
</dbReference>
<evidence type="ECO:0000313" key="8">
    <source>
        <dbReference type="Proteomes" id="UP000092503"/>
    </source>
</evidence>
<comment type="similarity">
    <text evidence="2">Belongs to the transposase mutator family.</text>
</comment>
<name>A0A1C3NPK6_9XANT</name>
<dbReference type="GO" id="GO:0004803">
    <property type="term" value="F:transposase activity"/>
    <property type="evidence" value="ECO:0007669"/>
    <property type="project" value="InterPro"/>
</dbReference>
<accession>A0A1C3NPK6</accession>
<evidence type="ECO:0000313" key="7">
    <source>
        <dbReference type="EMBL" id="SBV52333.1"/>
    </source>
</evidence>
<dbReference type="InterPro" id="IPR001207">
    <property type="entry name" value="Transposase_mutator"/>
</dbReference>
<reference evidence="7 8" key="1">
    <citation type="submission" date="2016-06" db="EMBL/GenBank/DDBJ databases">
        <authorList>
            <person name="Kjaerup R.B."/>
            <person name="Dalgaard T.S."/>
            <person name="Juul-Madsen H.R."/>
        </authorList>
    </citation>
    <scope>NUCLEOTIDE SEQUENCE [LARGE SCALE GENOMIC DNA]</scope>
    <source>
        <strain evidence="7">LMG947</strain>
    </source>
</reference>
<dbReference type="STRING" id="56449.XBLMG947_3128"/>
<comment type="function">
    <text evidence="1">Required for the transposition of the insertion element.</text>
</comment>
<organism evidence="7 8">
    <name type="scientific">Xanthomonas bromi</name>
    <dbReference type="NCBI Taxonomy" id="56449"/>
    <lineage>
        <taxon>Bacteria</taxon>
        <taxon>Pseudomonadati</taxon>
        <taxon>Pseudomonadota</taxon>
        <taxon>Gammaproteobacteria</taxon>
        <taxon>Lysobacterales</taxon>
        <taxon>Lysobacteraceae</taxon>
        <taxon>Xanthomonas</taxon>
    </lineage>
</organism>
<dbReference type="GO" id="GO:0006313">
    <property type="term" value="P:DNA transposition"/>
    <property type="evidence" value="ECO:0007669"/>
    <property type="project" value="InterPro"/>
</dbReference>
<feature type="region of interest" description="Disordered" evidence="6">
    <location>
        <begin position="1"/>
        <end position="58"/>
    </location>
</feature>
<keyword evidence="4" id="KW-0238">DNA-binding</keyword>
<evidence type="ECO:0000256" key="2">
    <source>
        <dbReference type="ARBA" id="ARBA00010961"/>
    </source>
</evidence>
<proteinExistence type="inferred from homology"/>
<evidence type="ECO:0000256" key="4">
    <source>
        <dbReference type="ARBA" id="ARBA00023125"/>
    </source>
</evidence>
<evidence type="ECO:0000256" key="6">
    <source>
        <dbReference type="SAM" id="MobiDB-lite"/>
    </source>
</evidence>
<evidence type="ECO:0000256" key="3">
    <source>
        <dbReference type="ARBA" id="ARBA00022578"/>
    </source>
</evidence>
<evidence type="ECO:0000256" key="1">
    <source>
        <dbReference type="ARBA" id="ARBA00002190"/>
    </source>
</evidence>
<dbReference type="AlphaFoldDB" id="A0A1C3NPK6"/>
<evidence type="ECO:0000256" key="5">
    <source>
        <dbReference type="ARBA" id="ARBA00023172"/>
    </source>
</evidence>